<reference evidence="1" key="1">
    <citation type="submission" date="2022-04" db="EMBL/GenBank/DDBJ databases">
        <title>Genome of the entomopathogenic fungus Entomophthora muscae.</title>
        <authorList>
            <person name="Elya C."/>
            <person name="Lovett B.R."/>
            <person name="Lee E."/>
            <person name="Macias A.M."/>
            <person name="Hajek A.E."/>
            <person name="De Bivort B.L."/>
            <person name="Kasson M.T."/>
            <person name="De Fine Licht H.H."/>
            <person name="Stajich J.E."/>
        </authorList>
    </citation>
    <scope>NUCLEOTIDE SEQUENCE</scope>
    <source>
        <strain evidence="1">Berkeley</strain>
    </source>
</reference>
<protein>
    <submittedName>
        <fullName evidence="1">Uncharacterized protein</fullName>
    </submittedName>
</protein>
<organism evidence="1 2">
    <name type="scientific">Entomophthora muscae</name>
    <dbReference type="NCBI Taxonomy" id="34485"/>
    <lineage>
        <taxon>Eukaryota</taxon>
        <taxon>Fungi</taxon>
        <taxon>Fungi incertae sedis</taxon>
        <taxon>Zoopagomycota</taxon>
        <taxon>Entomophthoromycotina</taxon>
        <taxon>Entomophthoromycetes</taxon>
        <taxon>Entomophthorales</taxon>
        <taxon>Entomophthoraceae</taxon>
        <taxon>Entomophthora</taxon>
    </lineage>
</organism>
<comment type="caution">
    <text evidence="1">The sequence shown here is derived from an EMBL/GenBank/DDBJ whole genome shotgun (WGS) entry which is preliminary data.</text>
</comment>
<evidence type="ECO:0000313" key="1">
    <source>
        <dbReference type="EMBL" id="KAJ9075761.1"/>
    </source>
</evidence>
<dbReference type="EMBL" id="QTSX02002376">
    <property type="protein sequence ID" value="KAJ9075761.1"/>
    <property type="molecule type" value="Genomic_DNA"/>
</dbReference>
<proteinExistence type="predicted"/>
<accession>A0ACC2TN16</accession>
<sequence length="157" mass="17485">MKLLTATIISLVAGQNLFINDFVSKAKNARFFSVLPFTGDGSVTDVNSEFAVKSCVGFDCFLSDIEAGKYVFIELRFDTDLNGIYSAHADLEHYTGAYPDSKTVQLYQGVHLINTSTKGYSTLISQIDGFKETDYSKSRITLPYVDDEDFKKCVKRA</sequence>
<name>A0ACC2TN16_9FUNG</name>
<gene>
    <name evidence="1" type="ORF">DSO57_1032618</name>
</gene>
<dbReference type="Proteomes" id="UP001165960">
    <property type="component" value="Unassembled WGS sequence"/>
</dbReference>
<keyword evidence="2" id="KW-1185">Reference proteome</keyword>
<evidence type="ECO:0000313" key="2">
    <source>
        <dbReference type="Proteomes" id="UP001165960"/>
    </source>
</evidence>